<dbReference type="RefSeq" id="WP_227254976.1">
    <property type="nucleotide sequence ID" value="NZ_CP053452.2"/>
</dbReference>
<dbReference type="AlphaFoldDB" id="A0A6M5YSC0"/>
<dbReference type="InterPro" id="IPR004027">
    <property type="entry name" value="SEC_C_motif"/>
</dbReference>
<sequence length="518" mass="57740">MKAGRNDPCPCGSGKKYKKCCAAKDQEDAAKRPGLPSRAPAAPAPAPPKVARAAFPPLPPPPPPPPRSPLAQRGDARWQEYESQTTGEGRVAVFLATLEDALDGAAVMTDDLAFEMLNQLHADAAGGNRTRFAECVAALRGRRPEVFERGAHFYLDWCLRDALADGRSELVLPLARELAGHAGGQIDTFNRTLDALEYHGQLPVLVETMRIAWPGVKSATDIFGWAVSEFADRGVRHEVFNYLERVTAPDPADPALLDRVRFFVEEPRDGYLRDLIDDLSGKSGREWHTADFDLRPPQAHRRDEWDDEDEWEDEEDEKDEDEEDEKGEKGEEEEDEKDEKPERRTPDPGAVNLGRLIHEFVGYLRHAEGVPFTQGELVGEELFTYLVRRHEGALDPRPSMFDLARNPNAKTPKPPPPAPPLCPERVTLDAHLGGLLGMMSGRFHAAAALFQRVPAWLRFLETRRLIDAGTRRKVADELLPLHATLLKLWQDFPDDPALYRQQQAWPADAAKEPAAPAT</sequence>
<organism evidence="2 3">
    <name type="scientific">Frigoriglobus tundricola</name>
    <dbReference type="NCBI Taxonomy" id="2774151"/>
    <lineage>
        <taxon>Bacteria</taxon>
        <taxon>Pseudomonadati</taxon>
        <taxon>Planctomycetota</taxon>
        <taxon>Planctomycetia</taxon>
        <taxon>Gemmatales</taxon>
        <taxon>Gemmataceae</taxon>
        <taxon>Frigoriglobus</taxon>
    </lineage>
</organism>
<proteinExistence type="predicted"/>
<evidence type="ECO:0000256" key="1">
    <source>
        <dbReference type="SAM" id="MobiDB-lite"/>
    </source>
</evidence>
<name>A0A6M5YSC0_9BACT</name>
<feature type="region of interest" description="Disordered" evidence="1">
    <location>
        <begin position="1"/>
        <end position="84"/>
    </location>
</feature>
<dbReference type="EMBL" id="CP053452">
    <property type="protein sequence ID" value="QJW96945.1"/>
    <property type="molecule type" value="Genomic_DNA"/>
</dbReference>
<evidence type="ECO:0008006" key="4">
    <source>
        <dbReference type="Google" id="ProtNLM"/>
    </source>
</evidence>
<dbReference type="SUPFAM" id="SSF103642">
    <property type="entry name" value="Sec-C motif"/>
    <property type="match status" value="1"/>
</dbReference>
<reference evidence="3" key="1">
    <citation type="submission" date="2020-05" db="EMBL/GenBank/DDBJ databases">
        <title>Frigoriglobus tundricola gen. nov., sp. nov., a psychrotolerant cellulolytic planctomycete of the family Gemmataceae with two divergent copies of 16S rRNA gene.</title>
        <authorList>
            <person name="Kulichevskaya I.S."/>
            <person name="Ivanova A.A."/>
            <person name="Naumoff D.G."/>
            <person name="Beletsky A.V."/>
            <person name="Rijpstra W.I.C."/>
            <person name="Sinninghe Damste J.S."/>
            <person name="Mardanov A.V."/>
            <person name="Ravin N.V."/>
            <person name="Dedysh S.N."/>
        </authorList>
    </citation>
    <scope>NUCLEOTIDE SEQUENCE [LARGE SCALE GENOMIC DNA]</scope>
    <source>
        <strain evidence="3">PL17</strain>
    </source>
</reference>
<dbReference type="Gene3D" id="3.10.450.50">
    <property type="match status" value="1"/>
</dbReference>
<feature type="compositionally biased region" description="Basic and acidic residues" evidence="1">
    <location>
        <begin position="22"/>
        <end position="31"/>
    </location>
</feature>
<dbReference type="KEGG" id="ftj:FTUN_4505"/>
<evidence type="ECO:0000313" key="3">
    <source>
        <dbReference type="Proteomes" id="UP000503447"/>
    </source>
</evidence>
<feature type="compositionally biased region" description="Pro residues" evidence="1">
    <location>
        <begin position="56"/>
        <end position="68"/>
    </location>
</feature>
<evidence type="ECO:0000313" key="2">
    <source>
        <dbReference type="EMBL" id="QJW96945.1"/>
    </source>
</evidence>
<dbReference type="Proteomes" id="UP000503447">
    <property type="component" value="Chromosome"/>
</dbReference>
<feature type="region of interest" description="Disordered" evidence="1">
    <location>
        <begin position="298"/>
        <end position="351"/>
    </location>
</feature>
<feature type="compositionally biased region" description="Low complexity" evidence="1">
    <location>
        <begin position="32"/>
        <end position="41"/>
    </location>
</feature>
<feature type="compositionally biased region" description="Acidic residues" evidence="1">
    <location>
        <begin position="305"/>
        <end position="337"/>
    </location>
</feature>
<dbReference type="Pfam" id="PF02810">
    <property type="entry name" value="SEC-C"/>
    <property type="match status" value="1"/>
</dbReference>
<gene>
    <name evidence="2" type="ORF">FTUN_4505</name>
</gene>
<protein>
    <recommendedName>
        <fullName evidence="4">SEC-C motif domain protein</fullName>
    </recommendedName>
</protein>
<keyword evidence="3" id="KW-1185">Reference proteome</keyword>
<accession>A0A6M5YSC0</accession>